<feature type="region of interest" description="Disordered" evidence="11">
    <location>
        <begin position="672"/>
        <end position="693"/>
    </location>
</feature>
<gene>
    <name evidence="17" type="ORF">BQ4739_LOCUS16872</name>
</gene>
<dbReference type="Gene3D" id="3.40.630.30">
    <property type="match status" value="1"/>
</dbReference>
<evidence type="ECO:0000313" key="18">
    <source>
        <dbReference type="Proteomes" id="UP000256970"/>
    </source>
</evidence>
<evidence type="ECO:0000259" key="13">
    <source>
        <dbReference type="Pfam" id="PF05127"/>
    </source>
</evidence>
<feature type="domain" description="TcmA/NAT10 helicase" evidence="13">
    <location>
        <begin position="285"/>
        <end position="497"/>
    </location>
</feature>
<evidence type="ECO:0000256" key="1">
    <source>
        <dbReference type="ARBA" id="ARBA00004604"/>
    </source>
</evidence>
<feature type="domain" description="TmcA/NAT10 N-terminal" evidence="14">
    <location>
        <begin position="1"/>
        <end position="200"/>
    </location>
</feature>
<feature type="compositionally biased region" description="Low complexity" evidence="11">
    <location>
        <begin position="439"/>
        <end position="457"/>
    </location>
</feature>
<evidence type="ECO:0000256" key="3">
    <source>
        <dbReference type="ARBA" id="ARBA00022679"/>
    </source>
</evidence>
<dbReference type="Proteomes" id="UP000256970">
    <property type="component" value="Unassembled WGS sequence"/>
</dbReference>
<dbReference type="InterPro" id="IPR033688">
    <property type="entry name" value="NAT10"/>
</dbReference>
<comment type="caution">
    <text evidence="10">Lacks conserved residue(s) required for the propagation of feature annotation.</text>
</comment>
<sequence length="1084" mass="116935">MRKKVDSRIRTLVENCVKLRQRAMFVLIGDKGRDQVVNLHYMLSKASVKARPSVLWCYKKDLALSSHKKKRMKQLKKMSQRGLLDPEQEDPFALFVASTSIRYCYYNETQNILGNTYGMAVLQDFEALTPNLLARTVETVEGGGIVIMLLSNLKSLTQLYTLTMDVHARLRTDAHQTVTGRFNERLVLSLASNPHCLIMDDELNVLPTSSLIRHIAPLPTGPDGKLLNDPSAAGQAELSDLKDSLTDTQPAGALVSRCRTLDQAHALVTFLDAASEKTLRSTLALTASRGRGKSAALGLAIAGAIALGYANIFVTAPSPENLRTLFEFVFKGLDACGYQEHIDYDLVESTNPDWGRAVVRVNVFRAHRQTVQYIQPQHANRLTQAELLVIDEAAAIPLPLVKAMLGPYLVFLCSTVNGYEGTGRSLSLKLIQQLREQAAGGSTGSKPGAAGGAAAAAAGGGGAAGGRTFREVTLEEPIRYAPGDPVESWLHSVLCLDAATHLPRPPAKLPHPSSCELFYVERDTLFSFHKASEAFLQRVQALLVASHYKNTPNDLLLLADAPAHQLYVLLGPVDETQNALPDVLAVVQVALEGAVNAKLAASSLARGELPQGDLIPWTIGQQYQDPDFPALSGARVVRIAVHPELSGTGYGSRAVEQLKRYFQGELLKLDDDDDTMEDPYEQQQGGAAAAAAGAGDAAAGEDSLLMSEQVKPRQGLPPLMVNISERKPIRLHYLGVSFGLTQQLFNFWQRAGYAPAYIRQSASDVTGEHTCVMLQALQHPEVAGTAWLEPFVTDFKARFMSLLGGAFRGMAPALALSILNPKLQFSEADGAAGVQQGLVVTRGDGRQMSPYDLKRLQAYSSNLVDYHLILDLLPSLTRLYLSGQLPATLSYGQAAILLCLGLQQREVAEIDKELGLPSNQVLALFNKAIRKLHGHLRAVKEAQVERQLPRPARLTAAAATAATAADAAASGAPLLGEGVDISLDDELEAAAAVEREKMRQQFRPEDLQQFAITGADEDFAKAAASGALASGGMVSVKSSKTPDSGKQSSSKQIGSSSSKDGGKDSSKKHKQKQQGGNPKKFKNK</sequence>
<evidence type="ECO:0000259" key="14">
    <source>
        <dbReference type="Pfam" id="PF08351"/>
    </source>
</evidence>
<keyword evidence="8 10" id="KW-0012">Acyltransferase</keyword>
<evidence type="ECO:0000256" key="6">
    <source>
        <dbReference type="ARBA" id="ARBA00022840"/>
    </source>
</evidence>
<keyword evidence="6 10" id="KW-0067">ATP-binding</keyword>
<dbReference type="AlphaFoldDB" id="A0A383WH76"/>
<dbReference type="GO" id="GO:0030686">
    <property type="term" value="C:90S preribosome"/>
    <property type="evidence" value="ECO:0007669"/>
    <property type="project" value="TreeGrafter"/>
</dbReference>
<comment type="function">
    <text evidence="10">RNA cytidine acetyltransferase with specificity toward both 18S rRNA and tRNAs. Catalyzes the formation of N(4)-acetylcytidine (ac4C) in 18S rRNA. Required for early nucleolar cleavages of precursor rRNA at sites A0, A1 and A2 during 18S rRNA synthesis. Catalyzes the formation of ac4C in serine and leucine tRNAs. Requires a tRNA-binding adapter protein for full tRNA acetyltransferase activity but not for 18S rRNA acetylation.</text>
</comment>
<dbReference type="EC" id="2.3.1.-" evidence="10"/>
<dbReference type="GO" id="GO:1904812">
    <property type="term" value="P:rRNA acetylation involved in maturation of SSU-rRNA"/>
    <property type="evidence" value="ECO:0007669"/>
    <property type="project" value="InterPro"/>
</dbReference>
<feature type="binding site" evidence="10">
    <location>
        <begin position="290"/>
        <end position="299"/>
    </location>
    <ligand>
        <name>ATP</name>
        <dbReference type="ChEBI" id="CHEBI:30616"/>
    </ligand>
</feature>
<evidence type="ECO:0000256" key="12">
    <source>
        <dbReference type="SAM" id="Phobius"/>
    </source>
</evidence>
<dbReference type="EMBL" id="FNXT01001259">
    <property type="protein sequence ID" value="SZX76489.1"/>
    <property type="molecule type" value="Genomic_DNA"/>
</dbReference>
<organism evidence="17 18">
    <name type="scientific">Tetradesmus obliquus</name>
    <name type="common">Green alga</name>
    <name type="synonym">Acutodesmus obliquus</name>
    <dbReference type="NCBI Taxonomy" id="3088"/>
    <lineage>
        <taxon>Eukaryota</taxon>
        <taxon>Viridiplantae</taxon>
        <taxon>Chlorophyta</taxon>
        <taxon>core chlorophytes</taxon>
        <taxon>Chlorophyceae</taxon>
        <taxon>CS clade</taxon>
        <taxon>Sphaeropleales</taxon>
        <taxon>Scenedesmaceae</taxon>
        <taxon>Tetradesmus</taxon>
    </lineage>
</organism>
<evidence type="ECO:0000256" key="10">
    <source>
        <dbReference type="HAMAP-Rule" id="MF_03211"/>
    </source>
</evidence>
<evidence type="ECO:0000256" key="4">
    <source>
        <dbReference type="ARBA" id="ARBA00022694"/>
    </source>
</evidence>
<reference evidence="17 18" key="1">
    <citation type="submission" date="2016-10" db="EMBL/GenBank/DDBJ databases">
        <authorList>
            <person name="Cai Z."/>
        </authorList>
    </citation>
    <scope>NUCLEOTIDE SEQUENCE [LARGE SCALE GENOMIC DNA]</scope>
</reference>
<evidence type="ECO:0000313" key="17">
    <source>
        <dbReference type="EMBL" id="SZX76489.1"/>
    </source>
</evidence>
<comment type="similarity">
    <text evidence="10">Belongs to the RNA cytidine acetyltransferase family. NAT10 subfamily.</text>
</comment>
<dbReference type="InterPro" id="IPR007807">
    <property type="entry name" value="TcmA/NAT10_helicase"/>
</dbReference>
<dbReference type="Pfam" id="PF05127">
    <property type="entry name" value="NAT10_TcmA_helicase"/>
    <property type="match status" value="1"/>
</dbReference>
<dbReference type="Pfam" id="PF13718">
    <property type="entry name" value="GNAT_acetyltr_2"/>
    <property type="match status" value="1"/>
</dbReference>
<feature type="binding site" evidence="10">
    <location>
        <position position="750"/>
    </location>
    <ligand>
        <name>acetyl-CoA</name>
        <dbReference type="ChEBI" id="CHEBI:57288"/>
    </ligand>
</feature>
<dbReference type="GO" id="GO:1990883">
    <property type="term" value="F:18S rRNA cytidine N-acetyltransferase activity"/>
    <property type="evidence" value="ECO:0007669"/>
    <property type="project" value="TreeGrafter"/>
</dbReference>
<dbReference type="GO" id="GO:0051392">
    <property type="term" value="F:tRNA cytidine N4-acetyltransferase activity"/>
    <property type="evidence" value="ECO:0007669"/>
    <property type="project" value="RHEA"/>
</dbReference>
<dbReference type="HAMAP" id="MF_03211">
    <property type="entry name" value="RNA_acetyltr_Nat10"/>
    <property type="match status" value="1"/>
</dbReference>
<dbReference type="GO" id="GO:0005524">
    <property type="term" value="F:ATP binding"/>
    <property type="evidence" value="ECO:0007669"/>
    <property type="project" value="UniProtKB-UniRule"/>
</dbReference>
<feature type="transmembrane region" description="Helical" evidence="12">
    <location>
        <begin position="295"/>
        <end position="314"/>
    </location>
</feature>
<evidence type="ECO:0000256" key="11">
    <source>
        <dbReference type="SAM" id="MobiDB-lite"/>
    </source>
</evidence>
<protein>
    <recommendedName>
        <fullName evidence="9 10">RNA cytidine acetyltransferase</fullName>
        <ecNumber evidence="10">2.3.1.-</ecNumber>
    </recommendedName>
    <alternativeName>
        <fullName evidence="10">18S rRNA cytosine acetyltransferase</fullName>
    </alternativeName>
</protein>
<accession>A0A383WH76</accession>
<dbReference type="Pfam" id="PF13725">
    <property type="entry name" value="tRNA_bind_2"/>
    <property type="match status" value="1"/>
</dbReference>
<dbReference type="STRING" id="3088.A0A383WH76"/>
<keyword evidence="12" id="KW-1133">Transmembrane helix</keyword>
<feature type="binding site" evidence="10">
    <location>
        <position position="479"/>
    </location>
    <ligand>
        <name>ATP</name>
        <dbReference type="ChEBI" id="CHEBI:30616"/>
    </ligand>
</feature>
<keyword evidence="5 10" id="KW-0547">Nucleotide-binding</keyword>
<comment type="catalytic activity">
    <reaction evidence="10">
        <text>a cytidine in 18S rRNA + acetyl-CoA + ATP + H2O = an N(4)-acetylcytidine in 18S rRNA + ADP + phosphate + CoA + H(+)</text>
        <dbReference type="Rhea" id="RHEA:51424"/>
        <dbReference type="Rhea" id="RHEA-COMP:13575"/>
        <dbReference type="Rhea" id="RHEA-COMP:13576"/>
        <dbReference type="ChEBI" id="CHEBI:15377"/>
        <dbReference type="ChEBI" id="CHEBI:15378"/>
        <dbReference type="ChEBI" id="CHEBI:30616"/>
        <dbReference type="ChEBI" id="CHEBI:43474"/>
        <dbReference type="ChEBI" id="CHEBI:57287"/>
        <dbReference type="ChEBI" id="CHEBI:57288"/>
        <dbReference type="ChEBI" id="CHEBI:74900"/>
        <dbReference type="ChEBI" id="CHEBI:82748"/>
        <dbReference type="ChEBI" id="CHEBI:456216"/>
    </reaction>
</comment>
<dbReference type="PANTHER" id="PTHR10925:SF5">
    <property type="entry name" value="RNA CYTIDINE ACETYLTRANSFERASE"/>
    <property type="match status" value="1"/>
</dbReference>
<comment type="catalytic activity">
    <reaction evidence="10">
        <text>a cytidine in tRNA + acetyl-CoA + ATP + H2O = an N(4)-acetylcytidine in tRNA + ADP + phosphate + CoA + H(+)</text>
        <dbReference type="Rhea" id="RHEA:53876"/>
        <dbReference type="Rhea" id="RHEA-COMP:13670"/>
        <dbReference type="Rhea" id="RHEA-COMP:13671"/>
        <dbReference type="ChEBI" id="CHEBI:15377"/>
        <dbReference type="ChEBI" id="CHEBI:15378"/>
        <dbReference type="ChEBI" id="CHEBI:30616"/>
        <dbReference type="ChEBI" id="CHEBI:43474"/>
        <dbReference type="ChEBI" id="CHEBI:57287"/>
        <dbReference type="ChEBI" id="CHEBI:57288"/>
        <dbReference type="ChEBI" id="CHEBI:74900"/>
        <dbReference type="ChEBI" id="CHEBI:82748"/>
        <dbReference type="ChEBI" id="CHEBI:456216"/>
    </reaction>
</comment>
<evidence type="ECO:0000256" key="7">
    <source>
        <dbReference type="ARBA" id="ARBA00023242"/>
    </source>
</evidence>
<dbReference type="GO" id="GO:0051391">
    <property type="term" value="P:tRNA acetylation"/>
    <property type="evidence" value="ECO:0007669"/>
    <property type="project" value="UniProtKB-UniRule"/>
</dbReference>
<evidence type="ECO:0000256" key="8">
    <source>
        <dbReference type="ARBA" id="ARBA00023315"/>
    </source>
</evidence>
<dbReference type="GO" id="GO:0000049">
    <property type="term" value="F:tRNA binding"/>
    <property type="evidence" value="ECO:0007669"/>
    <property type="project" value="TreeGrafter"/>
</dbReference>
<feature type="region of interest" description="Disordered" evidence="11">
    <location>
        <begin position="1028"/>
        <end position="1084"/>
    </location>
</feature>
<dbReference type="InterPro" id="IPR027992">
    <property type="entry name" value="tRNA_bind_dom"/>
</dbReference>
<dbReference type="InterPro" id="IPR013562">
    <property type="entry name" value="TmcA/NAT10_N"/>
</dbReference>
<evidence type="ECO:0000259" key="15">
    <source>
        <dbReference type="Pfam" id="PF13718"/>
    </source>
</evidence>
<evidence type="ECO:0000256" key="9">
    <source>
        <dbReference type="ARBA" id="ARBA00068357"/>
    </source>
</evidence>
<keyword evidence="12" id="KW-0472">Membrane</keyword>
<evidence type="ECO:0000256" key="5">
    <source>
        <dbReference type="ARBA" id="ARBA00022741"/>
    </source>
</evidence>
<keyword evidence="12" id="KW-0812">Transmembrane</keyword>
<dbReference type="PANTHER" id="PTHR10925">
    <property type="entry name" value="N-ACETYLTRANSFERASE 10"/>
    <property type="match status" value="1"/>
</dbReference>
<keyword evidence="4 10" id="KW-0819">tRNA processing</keyword>
<dbReference type="InterPro" id="IPR000182">
    <property type="entry name" value="GNAT_dom"/>
</dbReference>
<keyword evidence="3 10" id="KW-0808">Transferase</keyword>
<dbReference type="GO" id="GO:0005730">
    <property type="term" value="C:nucleolus"/>
    <property type="evidence" value="ECO:0007669"/>
    <property type="project" value="UniProtKB-SubCell"/>
</dbReference>
<keyword evidence="18" id="KW-1185">Reference proteome</keyword>
<keyword evidence="2 10" id="KW-0698">rRNA processing</keyword>
<name>A0A383WH76_TETOB</name>
<feature type="compositionally biased region" description="Low complexity" evidence="11">
    <location>
        <begin position="1044"/>
        <end position="1059"/>
    </location>
</feature>
<dbReference type="InterPro" id="IPR032672">
    <property type="entry name" value="TmcA/NAT10/Kre33"/>
</dbReference>
<dbReference type="Gene3D" id="3.40.50.11040">
    <property type="match status" value="1"/>
</dbReference>
<dbReference type="FunFam" id="3.40.50.300:FF:002218">
    <property type="entry name" value="tRNA(Met) cytidine acetyltransferase TmcA"/>
    <property type="match status" value="1"/>
</dbReference>
<proteinExistence type="inferred from homology"/>
<evidence type="ECO:0000256" key="2">
    <source>
        <dbReference type="ARBA" id="ARBA00022552"/>
    </source>
</evidence>
<dbReference type="Pfam" id="PF08351">
    <property type="entry name" value="TmcA_N"/>
    <property type="match status" value="1"/>
</dbReference>
<evidence type="ECO:0000259" key="16">
    <source>
        <dbReference type="Pfam" id="PF13725"/>
    </source>
</evidence>
<dbReference type="Gene3D" id="3.40.50.300">
    <property type="entry name" value="P-loop containing nucleotide triphosphate hydrolases"/>
    <property type="match status" value="1"/>
</dbReference>
<feature type="region of interest" description="Disordered" evidence="11">
    <location>
        <begin position="439"/>
        <end position="465"/>
    </location>
</feature>
<feature type="binding site" evidence="10">
    <location>
        <begin position="639"/>
        <end position="641"/>
    </location>
    <ligand>
        <name>acetyl-CoA</name>
        <dbReference type="ChEBI" id="CHEBI:57288"/>
    </ligand>
</feature>
<feature type="domain" description="Possible tRNA binding" evidence="16">
    <location>
        <begin position="787"/>
        <end position="1022"/>
    </location>
</feature>
<dbReference type="InterPro" id="IPR027417">
    <property type="entry name" value="P-loop_NTPase"/>
</dbReference>
<comment type="subcellular location">
    <subcellularLocation>
        <location evidence="1 10">Nucleus</location>
        <location evidence="1 10">Nucleolus</location>
    </subcellularLocation>
</comment>
<feature type="domain" description="N-acetyltransferase" evidence="15">
    <location>
        <begin position="539"/>
        <end position="777"/>
    </location>
</feature>
<keyword evidence="7 10" id="KW-0539">Nucleus</keyword>